<evidence type="ECO:0008006" key="3">
    <source>
        <dbReference type="Google" id="ProtNLM"/>
    </source>
</evidence>
<reference evidence="2" key="1">
    <citation type="journal article" date="2019" name="Int. J. Syst. Evol. Microbiol.">
        <title>The Global Catalogue of Microorganisms (GCM) 10K type strain sequencing project: providing services to taxonomists for standard genome sequencing and annotation.</title>
        <authorList>
            <consortium name="The Broad Institute Genomics Platform"/>
            <consortium name="The Broad Institute Genome Sequencing Center for Infectious Disease"/>
            <person name="Wu L."/>
            <person name="Ma J."/>
        </authorList>
    </citation>
    <scope>NUCLEOTIDE SEQUENCE [LARGE SCALE GENOMIC DNA]</scope>
    <source>
        <strain evidence="2">JCM 18532</strain>
    </source>
</reference>
<evidence type="ECO:0000313" key="2">
    <source>
        <dbReference type="Proteomes" id="UP001499882"/>
    </source>
</evidence>
<sequence length="117" mass="12989">MKSSRTRPGNPYLQGVLGASAMSIARTPGTYLNAKYRRTATRRGPQKANVAVQHALLVAIWHIGTTGTLYGDPGADYYTRLRPERARQPAIGQLEAMGYRVTLDEASQPSRLHPRRR</sequence>
<dbReference type="EMBL" id="BAABKN010000019">
    <property type="protein sequence ID" value="GAA4743314.1"/>
    <property type="molecule type" value="Genomic_DNA"/>
</dbReference>
<protein>
    <recommendedName>
        <fullName evidence="3">IS110 family transposase</fullName>
    </recommendedName>
</protein>
<name>A0ABP8Z0X8_9ACTN</name>
<organism evidence="1 2">
    <name type="scientific">Nocardioides endophyticus</name>
    <dbReference type="NCBI Taxonomy" id="1353775"/>
    <lineage>
        <taxon>Bacteria</taxon>
        <taxon>Bacillati</taxon>
        <taxon>Actinomycetota</taxon>
        <taxon>Actinomycetes</taxon>
        <taxon>Propionibacteriales</taxon>
        <taxon>Nocardioidaceae</taxon>
        <taxon>Nocardioides</taxon>
    </lineage>
</organism>
<gene>
    <name evidence="1" type="ORF">GCM10023350_30020</name>
</gene>
<comment type="caution">
    <text evidence="1">The sequence shown here is derived from an EMBL/GenBank/DDBJ whole genome shotgun (WGS) entry which is preliminary data.</text>
</comment>
<keyword evidence="2" id="KW-1185">Reference proteome</keyword>
<accession>A0ABP8Z0X8</accession>
<evidence type="ECO:0000313" key="1">
    <source>
        <dbReference type="EMBL" id="GAA4743314.1"/>
    </source>
</evidence>
<dbReference type="Proteomes" id="UP001499882">
    <property type="component" value="Unassembled WGS sequence"/>
</dbReference>
<proteinExistence type="predicted"/>